<name>A0A7S0CR12_MICPS</name>
<dbReference type="InterPro" id="IPR011643">
    <property type="entry name" value="HCR1"/>
</dbReference>
<feature type="region of interest" description="Disordered" evidence="1">
    <location>
        <begin position="1"/>
        <end position="30"/>
    </location>
</feature>
<accession>A0A7S0CR12</accession>
<reference evidence="2" key="1">
    <citation type="submission" date="2021-01" db="EMBL/GenBank/DDBJ databases">
        <authorList>
            <person name="Corre E."/>
            <person name="Pelletier E."/>
            <person name="Niang G."/>
            <person name="Scheremetjew M."/>
            <person name="Finn R."/>
            <person name="Kale V."/>
            <person name="Holt S."/>
            <person name="Cochrane G."/>
            <person name="Meng A."/>
            <person name="Brown T."/>
            <person name="Cohen L."/>
        </authorList>
    </citation>
    <scope>NUCLEOTIDE SEQUENCE</scope>
    <source>
        <strain evidence="2">CCAC1681</strain>
    </source>
</reference>
<dbReference type="Pfam" id="PF07692">
    <property type="entry name" value="Fea1"/>
    <property type="match status" value="1"/>
</dbReference>
<protein>
    <submittedName>
        <fullName evidence="2">Uncharacterized protein</fullName>
    </submittedName>
</protein>
<feature type="compositionally biased region" description="Basic residues" evidence="1">
    <location>
        <begin position="10"/>
        <end position="21"/>
    </location>
</feature>
<evidence type="ECO:0000256" key="1">
    <source>
        <dbReference type="SAM" id="MobiDB-lite"/>
    </source>
</evidence>
<organism evidence="2">
    <name type="scientific">Micromonas pusilla</name>
    <name type="common">Picoplanktonic green alga</name>
    <name type="synonym">Chromulina pusilla</name>
    <dbReference type="NCBI Taxonomy" id="38833"/>
    <lineage>
        <taxon>Eukaryota</taxon>
        <taxon>Viridiplantae</taxon>
        <taxon>Chlorophyta</taxon>
        <taxon>Mamiellophyceae</taxon>
        <taxon>Mamiellales</taxon>
        <taxon>Mamiellaceae</taxon>
        <taxon>Micromonas</taxon>
    </lineage>
</organism>
<gene>
    <name evidence="2" type="ORF">MSP1401_LOCUS317</name>
</gene>
<sequence>MLFGTPHTLTTRRTHTRRQRPNLKPTFSTPQEHTTTVITDMKTRSNTLTRPLVAVLLGSHAFGVKATYQYFAGYEPLSNVTHHSMIDLDLKDIIDGLGPNCGEDLNDCSATPACPGNACQYSADDMSFPTDEAQCAFTVANYAKINAPACSNSYDIWMDGKNSLKETAVRSISKFASGAESKGSDAAIPYKDNAFIKVMNEYWESKGLDKYTWGFDMIKAAFDGTQIGELNFGTVGRTFRKEAIKKGLLYLNVYPYAIWEMQDQINDCRVDGTNEDPSVKAWDEAVAFWAGSQTRDYAYGETIDDDNFIYALGDKRCANFGTCATGFSGTALVNQELLALFNRGKEQARSLECEPIDDIHEKIGTLMMLPFIQGTLRYLYYTKDSQDAKTTGELWAFATAILPFVNEVNPTAAEALYKRAWLLDFSGSYEADKKLLEKTYSKFGVGAGKGSITCETIGDLYSDPQNMLSENTCSSSSLSDNDDGLALKLGLGLGAACVACLGLTAMSYSKERKTKLMYDDLVKIKAPPV</sequence>
<proteinExistence type="predicted"/>
<dbReference type="EMBL" id="HBEN01000365">
    <property type="protein sequence ID" value="CAD8429295.1"/>
    <property type="molecule type" value="Transcribed_RNA"/>
</dbReference>
<evidence type="ECO:0000313" key="2">
    <source>
        <dbReference type="EMBL" id="CAD8429295.1"/>
    </source>
</evidence>
<dbReference type="AlphaFoldDB" id="A0A7S0CR12"/>